<feature type="transmembrane region" description="Helical" evidence="1">
    <location>
        <begin position="39"/>
        <end position="58"/>
    </location>
</feature>
<proteinExistence type="predicted"/>
<keyword evidence="3" id="KW-1185">Reference proteome</keyword>
<comment type="caution">
    <text evidence="2">The sequence shown here is derived from an EMBL/GenBank/DDBJ whole genome shotgun (WGS) entry which is preliminary data.</text>
</comment>
<evidence type="ECO:0000313" key="2">
    <source>
        <dbReference type="EMBL" id="MBB4143859.1"/>
    </source>
</evidence>
<keyword evidence="1" id="KW-1133">Transmembrane helix</keyword>
<dbReference type="RefSeq" id="WP_165134820.1">
    <property type="nucleotide sequence ID" value="NZ_CP049250.1"/>
</dbReference>
<dbReference type="AlphaFoldDB" id="A0A7W6LGA5"/>
<dbReference type="Proteomes" id="UP000519897">
    <property type="component" value="Unassembled WGS sequence"/>
</dbReference>
<evidence type="ECO:0000256" key="1">
    <source>
        <dbReference type="SAM" id="Phobius"/>
    </source>
</evidence>
<accession>A0A7W6LGA5</accession>
<keyword evidence="1" id="KW-0472">Membrane</keyword>
<name>A0A7W6LGA5_9HYPH</name>
<gene>
    <name evidence="2" type="ORF">GGQ72_002411</name>
</gene>
<evidence type="ECO:0000313" key="3">
    <source>
        <dbReference type="Proteomes" id="UP000519897"/>
    </source>
</evidence>
<keyword evidence="1" id="KW-0812">Transmembrane</keyword>
<dbReference type="EMBL" id="JACIEC010000002">
    <property type="protein sequence ID" value="MBB4143859.1"/>
    <property type="molecule type" value="Genomic_DNA"/>
</dbReference>
<sequence length="426" mass="46720">MTMFARLKQQPLQPIQWLVALNITIASGLAFQASALSPVMTGFSILAAVSAALAFYLLRTRIASAAFAQTSTQRAEMAPAAWSEAANGIGLPKDDPMNEIAGLLTSIKPAASSPKESAEQTSLRRLEEALRRLANGETSILLHEEFPEGMDGLRFQFNRLASTLQINLLPTGRAAAQLRDNAYRAQSTIALISARMEKMLTGTKALAEATVHLGTNLKDAHGEAERLSRRRVDALTRTSRMEALTTDLAEQHAASLAARQHLHELSRRMSDLAVRAEQFASDPERHAAAFRRSHASDCVAFARDYLQACHDLSRSLEGSTQNLRQLKHEQHALAESLEEQSHSVSKLCTTLDQETHRIAISQTVAREIASVTTRLSPMAEDVEAQLMKIMGQTTTIETRLSLFKVRAAEKTTVLKPTKAPHLRCVT</sequence>
<organism evidence="2 3">
    <name type="scientific">Rhizobium rhizoryzae</name>
    <dbReference type="NCBI Taxonomy" id="451876"/>
    <lineage>
        <taxon>Bacteria</taxon>
        <taxon>Pseudomonadati</taxon>
        <taxon>Pseudomonadota</taxon>
        <taxon>Alphaproteobacteria</taxon>
        <taxon>Hyphomicrobiales</taxon>
        <taxon>Rhizobiaceae</taxon>
        <taxon>Rhizobium/Agrobacterium group</taxon>
        <taxon>Rhizobium</taxon>
    </lineage>
</organism>
<protein>
    <submittedName>
        <fullName evidence="2">Methyl-accepting chemotaxis protein</fullName>
    </submittedName>
</protein>
<reference evidence="2 3" key="1">
    <citation type="submission" date="2020-08" db="EMBL/GenBank/DDBJ databases">
        <title>Genomic Encyclopedia of Type Strains, Phase IV (KMG-IV): sequencing the most valuable type-strain genomes for metagenomic binning, comparative biology and taxonomic classification.</title>
        <authorList>
            <person name="Goeker M."/>
        </authorList>
    </citation>
    <scope>NUCLEOTIDE SEQUENCE [LARGE SCALE GENOMIC DNA]</scope>
    <source>
        <strain evidence="2 3">DSM 29514</strain>
    </source>
</reference>